<dbReference type="PANTHER" id="PTHR42850">
    <property type="entry name" value="METALLOPHOSPHOESTERASE"/>
    <property type="match status" value="1"/>
</dbReference>
<proteinExistence type="predicted"/>
<dbReference type="Pfam" id="PF00149">
    <property type="entry name" value="Metallophos"/>
    <property type="match status" value="1"/>
</dbReference>
<dbReference type="GO" id="GO:0016791">
    <property type="term" value="F:phosphatase activity"/>
    <property type="evidence" value="ECO:0007669"/>
    <property type="project" value="TreeGrafter"/>
</dbReference>
<dbReference type="EMBL" id="CP008727">
    <property type="protein sequence ID" value="AIO69915.1"/>
    <property type="molecule type" value="Genomic_DNA"/>
</dbReference>
<organism evidence="2 3">
    <name type="scientific">Burkholderia oklahomensis</name>
    <dbReference type="NCBI Taxonomy" id="342113"/>
    <lineage>
        <taxon>Bacteria</taxon>
        <taxon>Pseudomonadati</taxon>
        <taxon>Pseudomonadota</taxon>
        <taxon>Betaproteobacteria</taxon>
        <taxon>Burkholderiales</taxon>
        <taxon>Burkholderiaceae</taxon>
        <taxon>Burkholderia</taxon>
        <taxon>pseudomallei group</taxon>
    </lineage>
</organism>
<evidence type="ECO:0000259" key="1">
    <source>
        <dbReference type="Pfam" id="PF00149"/>
    </source>
</evidence>
<dbReference type="RefSeq" id="WP_010110200.1">
    <property type="nucleotide sequence ID" value="NZ_CP008727.1"/>
</dbReference>
<evidence type="ECO:0000313" key="2">
    <source>
        <dbReference type="EMBL" id="AIO69915.1"/>
    </source>
</evidence>
<dbReference type="SUPFAM" id="SSF56300">
    <property type="entry name" value="Metallo-dependent phosphatases"/>
    <property type="match status" value="1"/>
</dbReference>
<dbReference type="InterPro" id="IPR050126">
    <property type="entry name" value="Ap4A_hydrolase"/>
</dbReference>
<feature type="domain" description="Calcineurin-like phosphoesterase" evidence="1">
    <location>
        <begin position="20"/>
        <end position="179"/>
    </location>
</feature>
<accession>A0AAI8FRD1</accession>
<dbReference type="InterPro" id="IPR004843">
    <property type="entry name" value="Calcineurin-like_PHP"/>
</dbReference>
<dbReference type="GO" id="GO:0008803">
    <property type="term" value="F:bis(5'-nucleosyl)-tetraphosphatase (symmetrical) activity"/>
    <property type="evidence" value="ECO:0007669"/>
    <property type="project" value="TreeGrafter"/>
</dbReference>
<sequence>MDTAPLIRRHTANHAGRDFVVGDLHGCVDPLRVLLHTVRFDPAQDRLFSVGDLVDRGTQSEAALALLDRPWFHCVLGNHEDVLCSVAAGRLPMSVWQRIGGDWAADLPAETLERYARRLRELPLVRVVGEGGERFNVLHAEFFGSDADLDRGDYAPDVITRLLWGRELAYGRTADPAARQSGLSTTYCGHTPMHDVVHIGAQTFIDTGAFDPSGRLTLLDTKSGECWSLSVAAARHQGAADVPLP</sequence>
<dbReference type="PANTHER" id="PTHR42850:SF10">
    <property type="entry name" value="SERINE_THREONINE-PROTEIN PHOSPHATASE 1"/>
    <property type="match status" value="1"/>
</dbReference>
<evidence type="ECO:0000313" key="3">
    <source>
        <dbReference type="Proteomes" id="UP000029424"/>
    </source>
</evidence>
<dbReference type="AlphaFoldDB" id="A0AAI8FRD1"/>
<dbReference type="InterPro" id="IPR029052">
    <property type="entry name" value="Metallo-depent_PP-like"/>
</dbReference>
<name>A0AAI8FRD1_9BURK</name>
<reference evidence="2 3" key="1">
    <citation type="submission" date="2014-06" db="EMBL/GenBank/DDBJ databases">
        <authorList>
            <person name="Bishop-Lilly K.A."/>
            <person name="Broomall S.M."/>
            <person name="Chain P.S."/>
            <person name="Chertkov O."/>
            <person name="Coyne S.R."/>
            <person name="Daligault H.E."/>
            <person name="Davenport K.W."/>
            <person name="Erkkila T."/>
            <person name="Frey K.G."/>
            <person name="Gibbons H.S."/>
            <person name="Gu W."/>
            <person name="Jaissle J."/>
            <person name="Johnson S.L."/>
            <person name="Koroleva G.I."/>
            <person name="Ladner J.T."/>
            <person name="Lo C.-C."/>
            <person name="Minogue T.D."/>
            <person name="Munk C."/>
            <person name="Palacios G.F."/>
            <person name="Redden C.L."/>
            <person name="Rosenzweig C.N."/>
            <person name="Scholz M.B."/>
            <person name="Teshima H."/>
            <person name="Xu Y."/>
        </authorList>
    </citation>
    <scope>NUCLEOTIDE SEQUENCE [LARGE SCALE GENOMIC DNA]</scope>
    <source>
        <strain evidence="2 3">EO147</strain>
    </source>
</reference>
<dbReference type="GO" id="GO:0110154">
    <property type="term" value="P:RNA decapping"/>
    <property type="evidence" value="ECO:0007669"/>
    <property type="project" value="TreeGrafter"/>
</dbReference>
<dbReference type="Proteomes" id="UP000029424">
    <property type="component" value="Chromosome 2"/>
</dbReference>
<protein>
    <submittedName>
        <fullName evidence="2">Calcineurin-like phosphoesterase family protein</fullName>
    </submittedName>
</protein>
<dbReference type="Gene3D" id="3.60.21.10">
    <property type="match status" value="1"/>
</dbReference>
<dbReference type="GO" id="GO:0005737">
    <property type="term" value="C:cytoplasm"/>
    <property type="evidence" value="ECO:0007669"/>
    <property type="project" value="TreeGrafter"/>
</dbReference>
<dbReference type="KEGG" id="bok:DM82_6095"/>
<gene>
    <name evidence="2" type="ORF">DM82_6095</name>
</gene>
<keyword evidence="3" id="KW-1185">Reference proteome</keyword>